<dbReference type="Proteomes" id="UP000095283">
    <property type="component" value="Unplaced"/>
</dbReference>
<accession>A0A1I7XEW3</accession>
<organism evidence="1 2">
    <name type="scientific">Heterorhabditis bacteriophora</name>
    <name type="common">Entomopathogenic nematode worm</name>
    <dbReference type="NCBI Taxonomy" id="37862"/>
    <lineage>
        <taxon>Eukaryota</taxon>
        <taxon>Metazoa</taxon>
        <taxon>Ecdysozoa</taxon>
        <taxon>Nematoda</taxon>
        <taxon>Chromadorea</taxon>
        <taxon>Rhabditida</taxon>
        <taxon>Rhabditina</taxon>
        <taxon>Rhabditomorpha</taxon>
        <taxon>Strongyloidea</taxon>
        <taxon>Heterorhabditidae</taxon>
        <taxon>Heterorhabditis</taxon>
    </lineage>
</organism>
<proteinExistence type="predicted"/>
<keyword evidence="1" id="KW-1185">Reference proteome</keyword>
<evidence type="ECO:0000313" key="2">
    <source>
        <dbReference type="WBParaSite" id="Hba_16198"/>
    </source>
</evidence>
<evidence type="ECO:0000313" key="1">
    <source>
        <dbReference type="Proteomes" id="UP000095283"/>
    </source>
</evidence>
<reference evidence="2" key="1">
    <citation type="submission" date="2016-11" db="UniProtKB">
        <authorList>
            <consortium name="WormBaseParasite"/>
        </authorList>
    </citation>
    <scope>IDENTIFICATION</scope>
</reference>
<dbReference type="AlphaFoldDB" id="A0A1I7XEW3"/>
<dbReference type="WBParaSite" id="Hba_16198">
    <property type="protein sequence ID" value="Hba_16198"/>
    <property type="gene ID" value="Hba_16198"/>
</dbReference>
<name>A0A1I7XEW3_HETBA</name>
<sequence length="140" mass="15911">MPIRNYVACALSMQAVLKGRGFRVVANAVSLLELDRTYAEHKASFEKWKVENRKKALSTALEPKPVSGPENIDTILGDLLVDIKPMEFLMALMTMQMNDATFLPNVLANFQKVQSLCLLKSNTYFFNEFAIFCIVKQFLR</sequence>
<protein>
    <submittedName>
        <fullName evidence="2">Uncharacterized protein</fullName>
    </submittedName>
</protein>